<dbReference type="AlphaFoldDB" id="A0A3E4QWX4"/>
<dbReference type="InterPro" id="IPR038729">
    <property type="entry name" value="Rad50/SbcC_AAA"/>
</dbReference>
<gene>
    <name evidence="9" type="ORF">DXC81_02315</name>
</gene>
<keyword evidence="6" id="KW-0406">Ion transport</keyword>
<comment type="subcellular location">
    <subcellularLocation>
        <location evidence="1">Cell membrane</location>
        <topology evidence="1">Peripheral membrane protein</topology>
    </subcellularLocation>
</comment>
<dbReference type="GO" id="GO:0016887">
    <property type="term" value="F:ATP hydrolysis activity"/>
    <property type="evidence" value="ECO:0007669"/>
    <property type="project" value="InterPro"/>
</dbReference>
<keyword evidence="9" id="KW-0547">Nucleotide-binding</keyword>
<dbReference type="GO" id="GO:0006826">
    <property type="term" value="P:iron ion transport"/>
    <property type="evidence" value="ECO:0007669"/>
    <property type="project" value="UniProtKB-KW"/>
</dbReference>
<organism evidence="9 10">
    <name type="scientific">Collinsella tanakaei</name>
    <dbReference type="NCBI Taxonomy" id="626935"/>
    <lineage>
        <taxon>Bacteria</taxon>
        <taxon>Bacillati</taxon>
        <taxon>Actinomycetota</taxon>
        <taxon>Coriobacteriia</taxon>
        <taxon>Coriobacteriales</taxon>
        <taxon>Coriobacteriaceae</taxon>
        <taxon>Collinsella</taxon>
    </lineage>
</organism>
<accession>A0A3E4QWX4</accession>
<keyword evidence="2" id="KW-0813">Transport</keyword>
<name>A0A3E4QWX4_9ACTN</name>
<dbReference type="CDD" id="cd00267">
    <property type="entry name" value="ABC_ATPase"/>
    <property type="match status" value="1"/>
</dbReference>
<sequence>MLEGELFISSVQVLWEHVHGDAYLRQIPALASLGATPLQFDSNVTFLVGENGSGKSTLIEAMAVAYGLNPEGGTRNYTFSTRDSHSALYEGVFMRRGRLQPWTTFFLRAESFYNVATEAEACSLLPGTSGVRYHNPATGRRAYLHEMSHGEAFLGFIQDSSKENGLYFLDEPEAALSPSRQLTLLYEMDQLARHGSQLIVATHSPILLGLPGAQIVSFDGGELRRVAYEETESYQITELFINNRERILHELLDSRV</sequence>
<dbReference type="SMART" id="SM00382">
    <property type="entry name" value="AAA"/>
    <property type="match status" value="1"/>
</dbReference>
<comment type="caution">
    <text evidence="9">The sequence shown here is derived from an EMBL/GenBank/DDBJ whole genome shotgun (WGS) entry which is preliminary data.</text>
</comment>
<evidence type="ECO:0000256" key="5">
    <source>
        <dbReference type="ARBA" id="ARBA00023004"/>
    </source>
</evidence>
<dbReference type="PANTHER" id="PTHR42771">
    <property type="entry name" value="IRON(3+)-HYDROXAMATE IMPORT ATP-BINDING PROTEIN FHUC"/>
    <property type="match status" value="1"/>
</dbReference>
<reference evidence="9 10" key="1">
    <citation type="submission" date="2018-08" db="EMBL/GenBank/DDBJ databases">
        <title>A genome reference for cultivated species of the human gut microbiota.</title>
        <authorList>
            <person name="Zou Y."/>
            <person name="Xue W."/>
            <person name="Luo G."/>
        </authorList>
    </citation>
    <scope>NUCLEOTIDE SEQUENCE [LARGE SCALE GENOMIC DNA]</scope>
    <source>
        <strain evidence="9 10">TF08-14</strain>
    </source>
</reference>
<keyword evidence="9" id="KW-0067">ATP-binding</keyword>
<evidence type="ECO:0000256" key="1">
    <source>
        <dbReference type="ARBA" id="ARBA00004202"/>
    </source>
</evidence>
<feature type="domain" description="AAA+ ATPase" evidence="8">
    <location>
        <begin position="41"/>
        <end position="237"/>
    </location>
</feature>
<evidence type="ECO:0000256" key="3">
    <source>
        <dbReference type="ARBA" id="ARBA00022475"/>
    </source>
</evidence>
<keyword evidence="3" id="KW-1003">Cell membrane</keyword>
<dbReference type="GO" id="GO:0005886">
    <property type="term" value="C:plasma membrane"/>
    <property type="evidence" value="ECO:0007669"/>
    <property type="project" value="UniProtKB-SubCell"/>
</dbReference>
<dbReference type="InterPro" id="IPR003959">
    <property type="entry name" value="ATPase_AAA_core"/>
</dbReference>
<dbReference type="InterPro" id="IPR051535">
    <property type="entry name" value="Siderophore_ABC-ATPase"/>
</dbReference>
<keyword evidence="5" id="KW-0408">Iron</keyword>
<dbReference type="PANTHER" id="PTHR42771:SF2">
    <property type="entry name" value="IRON(3+)-HYDROXAMATE IMPORT ATP-BINDING PROTEIN FHUC"/>
    <property type="match status" value="1"/>
</dbReference>
<dbReference type="SUPFAM" id="SSF52540">
    <property type="entry name" value="P-loop containing nucleoside triphosphate hydrolases"/>
    <property type="match status" value="1"/>
</dbReference>
<evidence type="ECO:0000256" key="7">
    <source>
        <dbReference type="ARBA" id="ARBA00023136"/>
    </source>
</evidence>
<dbReference type="Proteomes" id="UP000260943">
    <property type="component" value="Unassembled WGS sequence"/>
</dbReference>
<dbReference type="Gene3D" id="3.40.50.300">
    <property type="entry name" value="P-loop containing nucleotide triphosphate hydrolases"/>
    <property type="match status" value="2"/>
</dbReference>
<protein>
    <submittedName>
        <fullName evidence="9">ATP-binding cassette domain-containing protein</fullName>
    </submittedName>
</protein>
<dbReference type="InterPro" id="IPR003593">
    <property type="entry name" value="AAA+_ATPase"/>
</dbReference>
<dbReference type="GO" id="GO:0005524">
    <property type="term" value="F:ATP binding"/>
    <property type="evidence" value="ECO:0007669"/>
    <property type="project" value="UniProtKB-KW"/>
</dbReference>
<evidence type="ECO:0000313" key="9">
    <source>
        <dbReference type="EMBL" id="RGL11739.1"/>
    </source>
</evidence>
<evidence type="ECO:0000313" key="10">
    <source>
        <dbReference type="Proteomes" id="UP000260943"/>
    </source>
</evidence>
<evidence type="ECO:0000259" key="8">
    <source>
        <dbReference type="SMART" id="SM00382"/>
    </source>
</evidence>
<evidence type="ECO:0000256" key="6">
    <source>
        <dbReference type="ARBA" id="ARBA00023065"/>
    </source>
</evidence>
<evidence type="ECO:0000256" key="4">
    <source>
        <dbReference type="ARBA" id="ARBA00022496"/>
    </source>
</evidence>
<proteinExistence type="predicted"/>
<dbReference type="Pfam" id="PF13476">
    <property type="entry name" value="AAA_23"/>
    <property type="match status" value="1"/>
</dbReference>
<dbReference type="EMBL" id="QSRJ01000002">
    <property type="protein sequence ID" value="RGL11739.1"/>
    <property type="molecule type" value="Genomic_DNA"/>
</dbReference>
<dbReference type="GO" id="GO:0006302">
    <property type="term" value="P:double-strand break repair"/>
    <property type="evidence" value="ECO:0007669"/>
    <property type="project" value="InterPro"/>
</dbReference>
<dbReference type="Pfam" id="PF13304">
    <property type="entry name" value="AAA_21"/>
    <property type="match status" value="1"/>
</dbReference>
<dbReference type="InterPro" id="IPR027417">
    <property type="entry name" value="P-loop_NTPase"/>
</dbReference>
<keyword evidence="7" id="KW-0472">Membrane</keyword>
<evidence type="ECO:0000256" key="2">
    <source>
        <dbReference type="ARBA" id="ARBA00022448"/>
    </source>
</evidence>
<keyword evidence="4" id="KW-0410">Iron transport</keyword>